<reference evidence="10 11" key="1">
    <citation type="submission" date="2022-12" db="EMBL/GenBank/DDBJ databases">
        <title>Chromosome-level genome of Tegillarca granosa.</title>
        <authorList>
            <person name="Kim J."/>
        </authorList>
    </citation>
    <scope>NUCLEOTIDE SEQUENCE [LARGE SCALE GENOMIC DNA]</scope>
    <source>
        <strain evidence="10">Teg-2019</strain>
        <tissue evidence="10">Adductor muscle</tissue>
    </source>
</reference>
<comment type="similarity">
    <text evidence="2 9">Belongs to the mitochondrial carrier (TC 2.A.29) family.</text>
</comment>
<organism evidence="10 11">
    <name type="scientific">Tegillarca granosa</name>
    <name type="common">Malaysian cockle</name>
    <name type="synonym">Anadara granosa</name>
    <dbReference type="NCBI Taxonomy" id="220873"/>
    <lineage>
        <taxon>Eukaryota</taxon>
        <taxon>Metazoa</taxon>
        <taxon>Spiralia</taxon>
        <taxon>Lophotrochozoa</taxon>
        <taxon>Mollusca</taxon>
        <taxon>Bivalvia</taxon>
        <taxon>Autobranchia</taxon>
        <taxon>Pteriomorphia</taxon>
        <taxon>Arcoida</taxon>
        <taxon>Arcoidea</taxon>
        <taxon>Arcidae</taxon>
        <taxon>Tegillarca</taxon>
    </lineage>
</organism>
<dbReference type="Pfam" id="PF00153">
    <property type="entry name" value="Mito_carr"/>
    <property type="match status" value="3"/>
</dbReference>
<evidence type="ECO:0000313" key="11">
    <source>
        <dbReference type="Proteomes" id="UP001217089"/>
    </source>
</evidence>
<dbReference type="PRINTS" id="PR00784">
    <property type="entry name" value="MTUNCOUPLING"/>
</dbReference>
<keyword evidence="7 8" id="KW-0472">Membrane</keyword>
<gene>
    <name evidence="10" type="ORF">KUTeg_006803</name>
</gene>
<evidence type="ECO:0000256" key="6">
    <source>
        <dbReference type="ARBA" id="ARBA00022989"/>
    </source>
</evidence>
<keyword evidence="4 8" id="KW-0812">Transmembrane</keyword>
<keyword evidence="11" id="KW-1185">Reference proteome</keyword>
<dbReference type="Proteomes" id="UP001217089">
    <property type="component" value="Unassembled WGS sequence"/>
</dbReference>
<keyword evidence="6" id="KW-1133">Transmembrane helix</keyword>
<evidence type="ECO:0000256" key="3">
    <source>
        <dbReference type="ARBA" id="ARBA00022448"/>
    </source>
</evidence>
<evidence type="ECO:0000256" key="8">
    <source>
        <dbReference type="PROSITE-ProRule" id="PRU00282"/>
    </source>
</evidence>
<dbReference type="PANTHER" id="PTHR45618">
    <property type="entry name" value="MITOCHONDRIAL DICARBOXYLATE CARRIER-RELATED"/>
    <property type="match status" value="1"/>
</dbReference>
<keyword evidence="3 9" id="KW-0813">Transport</keyword>
<name>A0ABQ9FG43_TEGGR</name>
<dbReference type="PROSITE" id="PS50920">
    <property type="entry name" value="SOLCAR"/>
    <property type="match status" value="3"/>
</dbReference>
<dbReference type="SUPFAM" id="SSF103506">
    <property type="entry name" value="Mitochondrial carrier"/>
    <property type="match status" value="1"/>
</dbReference>
<sequence length="319" mass="35271">MSSLQKIQREKVQPSTATKLIGAGIAACIADIVTFPLDTAKVRLQIQGGAKKEKKTHIGEKTQKIKQKYKGMFRTIKVIAQEEGAKGLYKGIVPGLQRQMCFAPVRVGCYDEVKRIYMNLLSKGAPGQEMTIGVRLLSGMTTGALSVCFAQPTDVVKIRMQAQTGHGPYTSAFQSYKTIARTEGIRGLWKGCFPNMTRNALVNVGELVTYDIIKEKLIHSNLLTDGVPCHFVSAFGAGFCATCVASPVDVVKTTYMNSKKGQYKGAIDCALSIYRNGRCPAFYKGRNVLNWRFSDEQRIHCSRITHTQQKSEQPRNTTM</sequence>
<dbReference type="InterPro" id="IPR002067">
    <property type="entry name" value="MCP"/>
</dbReference>
<protein>
    <submittedName>
        <fullName evidence="10">Uncharacterized protein</fullName>
    </submittedName>
</protein>
<evidence type="ECO:0000256" key="1">
    <source>
        <dbReference type="ARBA" id="ARBA00004141"/>
    </source>
</evidence>
<dbReference type="InterPro" id="IPR018108">
    <property type="entry name" value="MCP_transmembrane"/>
</dbReference>
<feature type="repeat" description="Solcar" evidence="8">
    <location>
        <begin position="130"/>
        <end position="216"/>
    </location>
</feature>
<evidence type="ECO:0000256" key="4">
    <source>
        <dbReference type="ARBA" id="ARBA00022692"/>
    </source>
</evidence>
<evidence type="ECO:0000256" key="9">
    <source>
        <dbReference type="RuleBase" id="RU000488"/>
    </source>
</evidence>
<comment type="subcellular location">
    <subcellularLocation>
        <location evidence="1">Membrane</location>
        <topology evidence="1">Multi-pass membrane protein</topology>
    </subcellularLocation>
</comment>
<dbReference type="InterPro" id="IPR050391">
    <property type="entry name" value="Mito_Metabolite_Transporter"/>
</dbReference>
<evidence type="ECO:0000256" key="7">
    <source>
        <dbReference type="ARBA" id="ARBA00023136"/>
    </source>
</evidence>
<dbReference type="InterPro" id="IPR023395">
    <property type="entry name" value="MCP_dom_sf"/>
</dbReference>
<evidence type="ECO:0000256" key="2">
    <source>
        <dbReference type="ARBA" id="ARBA00006375"/>
    </source>
</evidence>
<accession>A0ABQ9FG43</accession>
<evidence type="ECO:0000256" key="5">
    <source>
        <dbReference type="ARBA" id="ARBA00022737"/>
    </source>
</evidence>
<dbReference type="EMBL" id="JARBDR010000337">
    <property type="protein sequence ID" value="KAJ8314653.1"/>
    <property type="molecule type" value="Genomic_DNA"/>
</dbReference>
<keyword evidence="5" id="KW-0677">Repeat</keyword>
<dbReference type="Gene3D" id="1.50.40.10">
    <property type="entry name" value="Mitochondrial carrier domain"/>
    <property type="match status" value="1"/>
</dbReference>
<proteinExistence type="inferred from homology"/>
<feature type="repeat" description="Solcar" evidence="8">
    <location>
        <begin position="225"/>
        <end position="310"/>
    </location>
</feature>
<evidence type="ECO:0000313" key="10">
    <source>
        <dbReference type="EMBL" id="KAJ8314653.1"/>
    </source>
</evidence>
<feature type="repeat" description="Solcar" evidence="8">
    <location>
        <begin position="14"/>
        <end position="116"/>
    </location>
</feature>
<comment type="caution">
    <text evidence="10">The sequence shown here is derived from an EMBL/GenBank/DDBJ whole genome shotgun (WGS) entry which is preliminary data.</text>
</comment>